<dbReference type="AlphaFoldDB" id="A0A975T5I8"/>
<dbReference type="EMBL" id="CP021056">
    <property type="protein sequence ID" value="QXE22578.1"/>
    <property type="molecule type" value="Genomic_DNA"/>
</dbReference>
<dbReference type="KEGG" id="rsin:B6N60_01261"/>
<dbReference type="RefSeq" id="WP_190602628.1">
    <property type="nucleotide sequence ID" value="NZ_CP021056.1"/>
</dbReference>
<dbReference type="Proteomes" id="UP000683511">
    <property type="component" value="Chromosome"/>
</dbReference>
<keyword evidence="1" id="KW-0472">Membrane</keyword>
<evidence type="ECO:0000313" key="2">
    <source>
        <dbReference type="EMBL" id="QXE22578.1"/>
    </source>
</evidence>
<dbReference type="PANTHER" id="PTHR36383">
    <property type="entry name" value="OS09G0529350 PROTEIN"/>
    <property type="match status" value="1"/>
</dbReference>
<name>A0A975T5I8_9NOST</name>
<dbReference type="PANTHER" id="PTHR36383:SF1">
    <property type="entry name" value="PROTEIN, PUTATIVE-RELATED"/>
    <property type="match status" value="1"/>
</dbReference>
<proteinExistence type="predicted"/>
<keyword evidence="1" id="KW-1133">Transmembrane helix</keyword>
<protein>
    <submittedName>
        <fullName evidence="2">Uncharacterized protein</fullName>
    </submittedName>
</protein>
<feature type="transmembrane region" description="Helical" evidence="1">
    <location>
        <begin position="55"/>
        <end position="76"/>
    </location>
</feature>
<gene>
    <name evidence="2" type="ORF">B6N60_01261</name>
</gene>
<accession>A0A975T5I8</accession>
<sequence length="150" mass="16169">MKLMAERIESLKAGLIGAFSLGLAFLITILVNILVLSKYFPTLAVVAPELGDLHFWLNGLIAGFSGLLFGVTYRYIIRSDQNSHLQAGAVWAFGLVRGLSQIETGWHGEVAIAPYLILAGESVFCFALGAISLNTAISQGWLKPFGLISE</sequence>
<reference evidence="2" key="1">
    <citation type="submission" date="2017-04" db="EMBL/GenBank/DDBJ databases">
        <title>Genome deletions in a multicellular cyanobacterial endosymbiont for morphological adaptation in marine diatoms.</title>
        <authorList>
            <person name="Wang Y."/>
            <person name="Gao H."/>
            <person name="Li R."/>
            <person name="Xu X."/>
        </authorList>
    </citation>
    <scope>NUCLEOTIDE SEQUENCE</scope>
    <source>
        <strain evidence="2">FACHB 800</strain>
    </source>
</reference>
<feature type="transmembrane region" description="Helical" evidence="1">
    <location>
        <begin position="112"/>
        <end position="133"/>
    </location>
</feature>
<keyword evidence="1" id="KW-0812">Transmembrane</keyword>
<feature type="transmembrane region" description="Helical" evidence="1">
    <location>
        <begin position="12"/>
        <end position="35"/>
    </location>
</feature>
<evidence type="ECO:0000256" key="1">
    <source>
        <dbReference type="SAM" id="Phobius"/>
    </source>
</evidence>
<evidence type="ECO:0000313" key="3">
    <source>
        <dbReference type="Proteomes" id="UP000683511"/>
    </source>
</evidence>
<organism evidence="2 3">
    <name type="scientific">Richelia sinica FACHB-800</name>
    <dbReference type="NCBI Taxonomy" id="1357546"/>
    <lineage>
        <taxon>Bacteria</taxon>
        <taxon>Bacillati</taxon>
        <taxon>Cyanobacteriota</taxon>
        <taxon>Cyanophyceae</taxon>
        <taxon>Nostocales</taxon>
        <taxon>Nostocaceae</taxon>
        <taxon>Richelia</taxon>
    </lineage>
</organism>
<keyword evidence="3" id="KW-1185">Reference proteome</keyword>